<organism evidence="1 2">
    <name type="scientific">Fusarium sporotrichioides</name>
    <dbReference type="NCBI Taxonomy" id="5514"/>
    <lineage>
        <taxon>Eukaryota</taxon>
        <taxon>Fungi</taxon>
        <taxon>Dikarya</taxon>
        <taxon>Ascomycota</taxon>
        <taxon>Pezizomycotina</taxon>
        <taxon>Sordariomycetes</taxon>
        <taxon>Hypocreomycetidae</taxon>
        <taxon>Hypocreales</taxon>
        <taxon>Nectriaceae</taxon>
        <taxon>Fusarium</taxon>
    </lineage>
</organism>
<keyword evidence="2" id="KW-1185">Reference proteome</keyword>
<name>A0A395RVC7_FUSSP</name>
<reference evidence="1 2" key="1">
    <citation type="journal article" date="2018" name="PLoS Pathog.">
        <title>Evolution of structural diversity of trichothecenes, a family of toxins produced by plant pathogenic and entomopathogenic fungi.</title>
        <authorList>
            <person name="Proctor R.H."/>
            <person name="McCormick S.P."/>
            <person name="Kim H.S."/>
            <person name="Cardoza R.E."/>
            <person name="Stanley A.M."/>
            <person name="Lindo L."/>
            <person name="Kelly A."/>
            <person name="Brown D.W."/>
            <person name="Lee T."/>
            <person name="Vaughan M.M."/>
            <person name="Alexander N.J."/>
            <person name="Busman M."/>
            <person name="Gutierrez S."/>
        </authorList>
    </citation>
    <scope>NUCLEOTIDE SEQUENCE [LARGE SCALE GENOMIC DNA]</scope>
    <source>
        <strain evidence="1 2">NRRL 3299</strain>
    </source>
</reference>
<protein>
    <submittedName>
        <fullName evidence="1">Magnesium transport</fullName>
    </submittedName>
</protein>
<accession>A0A395RVC7</accession>
<evidence type="ECO:0000313" key="2">
    <source>
        <dbReference type="Proteomes" id="UP000266152"/>
    </source>
</evidence>
<dbReference type="EMBL" id="PXOF01000125">
    <property type="protein sequence ID" value="RGP63759.1"/>
    <property type="molecule type" value="Genomic_DNA"/>
</dbReference>
<dbReference type="STRING" id="5514.A0A395RVC7"/>
<gene>
    <name evidence="1" type="ORF">FSPOR_8366</name>
</gene>
<sequence length="578" mass="66649">MKKPMMGNTDVIASNERTNANTETEIPNDTNNAVIEVSEPIVYSKILPHTTEAGDPYYIGDMYAESPLDISREWEISTGNAPYLAHIKSLSVAWPHLRYLADFMEVGTSPVRWKLLRDNPVERQDRCQRTNVAILDFFPSGNTTCRRFTNAYELDNALRGKETANFEKGSLRLLVVEDLSRSIIETLGSRFDIDPTFFRQHIDDYSWYNIRDRWMDPPNLMASIKHQNWTQVRFVRPRYFKTIESLKKGREESNRFNVFRRPDDDQNNWPYMDGSAVVGLTRTKVSIWISKDGDPDAGITGMRIVLVDPTIEEGYSLWHGYRNWVPTPGMHERNSPPSGPPRISLFEDLIYWISKYPWPSSLHQATYSKNLQTLMQPVLYLTCVEWLIMCQYVNSRLGQIEWELSDPGQFYKDPRIIDNSLERLHTWRRHIPLYKEMITATLQRLAPSPPDLRSPEVAVQGGNHSMKGNWPDNNCHHGLSKMVFSEDIIPDVEIILGKMNDLQDRIDRLASMVVAAISIEDSHRSLQEGRNVARLTWLASVFIPLSFITGLFRMQEDIAKLRITFGCHHGKLSGWKVG</sequence>
<proteinExistence type="predicted"/>
<comment type="caution">
    <text evidence="1">The sequence shown here is derived from an EMBL/GenBank/DDBJ whole genome shotgun (WGS) entry which is preliminary data.</text>
</comment>
<dbReference type="AlphaFoldDB" id="A0A395RVC7"/>
<evidence type="ECO:0000313" key="1">
    <source>
        <dbReference type="EMBL" id="RGP63759.1"/>
    </source>
</evidence>
<dbReference type="Proteomes" id="UP000266152">
    <property type="component" value="Unassembled WGS sequence"/>
</dbReference>